<accession>A0A8K0HBB6</accession>
<keyword evidence="5 8" id="KW-0863">Zinc-finger</keyword>
<dbReference type="GO" id="GO:0061630">
    <property type="term" value="F:ubiquitin protein ligase activity"/>
    <property type="evidence" value="ECO:0007669"/>
    <property type="project" value="UniProtKB-EC"/>
</dbReference>
<proteinExistence type="predicted"/>
<keyword evidence="6" id="KW-0833">Ubl conjugation pathway</keyword>
<dbReference type="Pfam" id="PF12678">
    <property type="entry name" value="zf-rbx1"/>
    <property type="match status" value="1"/>
</dbReference>
<evidence type="ECO:0000256" key="7">
    <source>
        <dbReference type="ARBA" id="ARBA00022833"/>
    </source>
</evidence>
<dbReference type="PANTHER" id="PTHR15710">
    <property type="entry name" value="E3 UBIQUITIN-PROTEIN LIGASE PRAJA"/>
    <property type="match status" value="1"/>
</dbReference>
<sequence>MSHRCVCDFSLSSTMSSSVNISVLAFHAPFLQPDISLLKISLKRTVIREFQTPHVSSQMTNIPMYCPTHLLLQPPLCKLHVHNSLSYLGLGLPFDVCDQLAHSVLRSTQRLIRHNHEDHRFNRFFFTADIKMVTTPDHFLGYQVTQRTHPTVTTSNIGDFINFIVDDQVIFDEVTSTERSPSPSPTTWINRRLRPMDKLRKTEYEWVNTGSDDIIDQLEKAGCCSICLEEYLIDGKINDDIKNTKLVRFGCTHLYHLPCILQWLDQKDSCPVCRRQLYKLS</sequence>
<dbReference type="OrthoDB" id="1079733at2759"/>
<dbReference type="PROSITE" id="PS50089">
    <property type="entry name" value="ZF_RING_2"/>
    <property type="match status" value="1"/>
</dbReference>
<comment type="pathway">
    <text evidence="2">Protein modification; protein ubiquitination.</text>
</comment>
<keyword evidence="7" id="KW-0862">Zinc</keyword>
<evidence type="ECO:0000256" key="3">
    <source>
        <dbReference type="ARBA" id="ARBA00012483"/>
    </source>
</evidence>
<evidence type="ECO:0000256" key="4">
    <source>
        <dbReference type="ARBA" id="ARBA00022723"/>
    </source>
</evidence>
<evidence type="ECO:0000313" key="10">
    <source>
        <dbReference type="EMBL" id="KAF3448754.1"/>
    </source>
</evidence>
<dbReference type="SMART" id="SM00184">
    <property type="entry name" value="RING"/>
    <property type="match status" value="1"/>
</dbReference>
<evidence type="ECO:0000256" key="1">
    <source>
        <dbReference type="ARBA" id="ARBA00000900"/>
    </source>
</evidence>
<gene>
    <name evidence="10" type="ORF">FNV43_RR09467</name>
</gene>
<name>A0A8K0HBB6_9ROSA</name>
<dbReference type="AlphaFoldDB" id="A0A8K0HBB6"/>
<feature type="domain" description="RING-type" evidence="9">
    <location>
        <begin position="224"/>
        <end position="274"/>
    </location>
</feature>
<dbReference type="EMBL" id="VOIH02000004">
    <property type="protein sequence ID" value="KAF3448754.1"/>
    <property type="molecule type" value="Genomic_DNA"/>
</dbReference>
<dbReference type="GO" id="GO:0005737">
    <property type="term" value="C:cytoplasm"/>
    <property type="evidence" value="ECO:0007669"/>
    <property type="project" value="TreeGrafter"/>
</dbReference>
<dbReference type="GO" id="GO:0016567">
    <property type="term" value="P:protein ubiquitination"/>
    <property type="evidence" value="ECO:0007669"/>
    <property type="project" value="TreeGrafter"/>
</dbReference>
<reference evidence="10" key="1">
    <citation type="submission" date="2020-03" db="EMBL/GenBank/DDBJ databases">
        <title>A high-quality chromosome-level genome assembly of a woody plant with both climbing and erect habits, Rhamnella rubrinervis.</title>
        <authorList>
            <person name="Lu Z."/>
            <person name="Yang Y."/>
            <person name="Zhu X."/>
            <person name="Sun Y."/>
        </authorList>
    </citation>
    <scope>NUCLEOTIDE SEQUENCE</scope>
    <source>
        <strain evidence="10">BYM</strain>
        <tissue evidence="10">Leaf</tissue>
    </source>
</reference>
<evidence type="ECO:0000256" key="6">
    <source>
        <dbReference type="ARBA" id="ARBA00022786"/>
    </source>
</evidence>
<dbReference type="PANTHER" id="PTHR15710:SF243">
    <property type="entry name" value="E3 UBIQUITIN-PROTEIN LIGASE PRAJA-2 ISOFORM X1"/>
    <property type="match status" value="1"/>
</dbReference>
<dbReference type="Proteomes" id="UP000796880">
    <property type="component" value="Unassembled WGS sequence"/>
</dbReference>
<protein>
    <recommendedName>
        <fullName evidence="3">RING-type E3 ubiquitin transferase</fullName>
        <ecNumber evidence="3">2.3.2.27</ecNumber>
    </recommendedName>
</protein>
<dbReference type="InterPro" id="IPR024766">
    <property type="entry name" value="Znf_RING_H2"/>
</dbReference>
<keyword evidence="11" id="KW-1185">Reference proteome</keyword>
<dbReference type="InterPro" id="IPR013083">
    <property type="entry name" value="Znf_RING/FYVE/PHD"/>
</dbReference>
<dbReference type="SUPFAM" id="SSF57850">
    <property type="entry name" value="RING/U-box"/>
    <property type="match status" value="1"/>
</dbReference>
<comment type="caution">
    <text evidence="10">The sequence shown here is derived from an EMBL/GenBank/DDBJ whole genome shotgun (WGS) entry which is preliminary data.</text>
</comment>
<evidence type="ECO:0000256" key="8">
    <source>
        <dbReference type="PROSITE-ProRule" id="PRU00175"/>
    </source>
</evidence>
<organism evidence="10 11">
    <name type="scientific">Rhamnella rubrinervis</name>
    <dbReference type="NCBI Taxonomy" id="2594499"/>
    <lineage>
        <taxon>Eukaryota</taxon>
        <taxon>Viridiplantae</taxon>
        <taxon>Streptophyta</taxon>
        <taxon>Embryophyta</taxon>
        <taxon>Tracheophyta</taxon>
        <taxon>Spermatophyta</taxon>
        <taxon>Magnoliopsida</taxon>
        <taxon>eudicotyledons</taxon>
        <taxon>Gunneridae</taxon>
        <taxon>Pentapetalae</taxon>
        <taxon>rosids</taxon>
        <taxon>fabids</taxon>
        <taxon>Rosales</taxon>
        <taxon>Rhamnaceae</taxon>
        <taxon>rhamnoid group</taxon>
        <taxon>Rhamneae</taxon>
        <taxon>Rhamnella</taxon>
    </lineage>
</organism>
<keyword evidence="4" id="KW-0479">Metal-binding</keyword>
<evidence type="ECO:0000256" key="5">
    <source>
        <dbReference type="ARBA" id="ARBA00022771"/>
    </source>
</evidence>
<dbReference type="EC" id="2.3.2.27" evidence="3"/>
<dbReference type="InterPro" id="IPR001841">
    <property type="entry name" value="Znf_RING"/>
</dbReference>
<comment type="catalytic activity">
    <reaction evidence="1">
        <text>S-ubiquitinyl-[E2 ubiquitin-conjugating enzyme]-L-cysteine + [acceptor protein]-L-lysine = [E2 ubiquitin-conjugating enzyme]-L-cysteine + N(6)-ubiquitinyl-[acceptor protein]-L-lysine.</text>
        <dbReference type="EC" id="2.3.2.27"/>
    </reaction>
</comment>
<evidence type="ECO:0000256" key="2">
    <source>
        <dbReference type="ARBA" id="ARBA00004906"/>
    </source>
</evidence>
<dbReference type="Gene3D" id="3.30.40.10">
    <property type="entry name" value="Zinc/RING finger domain, C3HC4 (zinc finger)"/>
    <property type="match status" value="1"/>
</dbReference>
<evidence type="ECO:0000313" key="11">
    <source>
        <dbReference type="Proteomes" id="UP000796880"/>
    </source>
</evidence>
<dbReference type="GO" id="GO:0008270">
    <property type="term" value="F:zinc ion binding"/>
    <property type="evidence" value="ECO:0007669"/>
    <property type="project" value="UniProtKB-KW"/>
</dbReference>
<evidence type="ECO:0000259" key="9">
    <source>
        <dbReference type="PROSITE" id="PS50089"/>
    </source>
</evidence>